<organism evidence="1 2">
    <name type="scientific">Mesonia phycicola</name>
    <dbReference type="NCBI Taxonomy" id="579105"/>
    <lineage>
        <taxon>Bacteria</taxon>
        <taxon>Pseudomonadati</taxon>
        <taxon>Bacteroidota</taxon>
        <taxon>Flavobacteriia</taxon>
        <taxon>Flavobacteriales</taxon>
        <taxon>Flavobacteriaceae</taxon>
        <taxon>Mesonia</taxon>
    </lineage>
</organism>
<dbReference type="STRING" id="579105.SAMN04488096_10719"/>
<proteinExistence type="predicted"/>
<gene>
    <name evidence="1" type="ORF">SAMN04488096_10719</name>
</gene>
<evidence type="ECO:0000313" key="1">
    <source>
        <dbReference type="EMBL" id="SHJ02639.1"/>
    </source>
</evidence>
<name>A0A1M6FYF8_9FLAO</name>
<sequence>MVLVHEVLHCMSLKHSFGSISEHSFKALKTENIMDFNVEGTAAMKRVSIDENWTETETKD</sequence>
<protein>
    <submittedName>
        <fullName evidence="1">Uncharacterized protein</fullName>
    </submittedName>
</protein>
<keyword evidence="2" id="KW-1185">Reference proteome</keyword>
<reference evidence="1 2" key="1">
    <citation type="submission" date="2016-11" db="EMBL/GenBank/DDBJ databases">
        <authorList>
            <person name="Jaros S."/>
            <person name="Januszkiewicz K."/>
            <person name="Wedrychowicz H."/>
        </authorList>
    </citation>
    <scope>NUCLEOTIDE SEQUENCE [LARGE SCALE GENOMIC DNA]</scope>
    <source>
        <strain evidence="1 2">DSM 21425</strain>
    </source>
</reference>
<dbReference type="Proteomes" id="UP000184225">
    <property type="component" value="Unassembled WGS sequence"/>
</dbReference>
<dbReference type="AlphaFoldDB" id="A0A1M6FYF8"/>
<evidence type="ECO:0000313" key="2">
    <source>
        <dbReference type="Proteomes" id="UP000184225"/>
    </source>
</evidence>
<dbReference type="EMBL" id="FQYY01000007">
    <property type="protein sequence ID" value="SHJ02639.1"/>
    <property type="molecule type" value="Genomic_DNA"/>
</dbReference>
<accession>A0A1M6FYF8</accession>